<dbReference type="AlphaFoldDB" id="A0A922DQY7"/>
<protein>
    <submittedName>
        <fullName evidence="2">Uncharacterized protein</fullName>
    </submittedName>
</protein>
<evidence type="ECO:0000256" key="1">
    <source>
        <dbReference type="SAM" id="MobiDB-lite"/>
    </source>
</evidence>
<dbReference type="Proteomes" id="UP000811246">
    <property type="component" value="Chromosome 11"/>
</dbReference>
<comment type="caution">
    <text evidence="2">The sequence shown here is derived from an EMBL/GenBank/DDBJ whole genome shotgun (WGS) entry which is preliminary data.</text>
</comment>
<feature type="region of interest" description="Disordered" evidence="1">
    <location>
        <begin position="34"/>
        <end position="58"/>
    </location>
</feature>
<sequence>METESCQKMHGNMAEVLESSGQIGETVIETQESMQLGDGTQPELCGAVGGESGFQSQG</sequence>
<evidence type="ECO:0000313" key="3">
    <source>
        <dbReference type="Proteomes" id="UP000811246"/>
    </source>
</evidence>
<name>A0A922DQY7_CARIL</name>
<accession>A0A922DQY7</accession>
<dbReference type="EMBL" id="CM031835">
    <property type="protein sequence ID" value="KAG6689054.1"/>
    <property type="molecule type" value="Genomic_DNA"/>
</dbReference>
<reference evidence="2" key="1">
    <citation type="submission" date="2021-01" db="EMBL/GenBank/DDBJ databases">
        <authorList>
            <person name="Lovell J.T."/>
            <person name="Bentley N."/>
            <person name="Bhattarai G."/>
            <person name="Jenkins J.W."/>
            <person name="Sreedasyam A."/>
            <person name="Alarcon Y."/>
            <person name="Bock C."/>
            <person name="Boston L."/>
            <person name="Carlson J."/>
            <person name="Cervantes K."/>
            <person name="Clermont K."/>
            <person name="Krom N."/>
            <person name="Kubenka K."/>
            <person name="Mamidi S."/>
            <person name="Mattison C."/>
            <person name="Monteros M."/>
            <person name="Pisani C."/>
            <person name="Plott C."/>
            <person name="Rajasekar S."/>
            <person name="Rhein H.S."/>
            <person name="Rohla C."/>
            <person name="Song M."/>
            <person name="Hilaire R.S."/>
            <person name="Shu S."/>
            <person name="Wells L."/>
            <person name="Wang X."/>
            <person name="Webber J."/>
            <person name="Heerema R.J."/>
            <person name="Klein P."/>
            <person name="Conner P."/>
            <person name="Grauke L."/>
            <person name="Grimwood J."/>
            <person name="Schmutz J."/>
            <person name="Randall J.J."/>
        </authorList>
    </citation>
    <scope>NUCLEOTIDE SEQUENCE</scope>
    <source>
        <tissue evidence="2">Leaf</tissue>
    </source>
</reference>
<proteinExistence type="predicted"/>
<evidence type="ECO:0000313" key="2">
    <source>
        <dbReference type="EMBL" id="KAG6689054.1"/>
    </source>
</evidence>
<gene>
    <name evidence="2" type="ORF">I3842_11G156500</name>
</gene>
<organism evidence="2 3">
    <name type="scientific">Carya illinoinensis</name>
    <name type="common">Pecan</name>
    <dbReference type="NCBI Taxonomy" id="32201"/>
    <lineage>
        <taxon>Eukaryota</taxon>
        <taxon>Viridiplantae</taxon>
        <taxon>Streptophyta</taxon>
        <taxon>Embryophyta</taxon>
        <taxon>Tracheophyta</taxon>
        <taxon>Spermatophyta</taxon>
        <taxon>Magnoliopsida</taxon>
        <taxon>eudicotyledons</taxon>
        <taxon>Gunneridae</taxon>
        <taxon>Pentapetalae</taxon>
        <taxon>rosids</taxon>
        <taxon>fabids</taxon>
        <taxon>Fagales</taxon>
        <taxon>Juglandaceae</taxon>
        <taxon>Carya</taxon>
    </lineage>
</organism>